<dbReference type="Pfam" id="PF02405">
    <property type="entry name" value="MlaE"/>
    <property type="match status" value="1"/>
</dbReference>
<feature type="transmembrane region" description="Helical" evidence="1">
    <location>
        <begin position="165"/>
        <end position="197"/>
    </location>
</feature>
<dbReference type="EMBL" id="CACVAQ010000052">
    <property type="protein sequence ID" value="CAA6800309.1"/>
    <property type="molecule type" value="Genomic_DNA"/>
</dbReference>
<dbReference type="PANTHER" id="PTHR30188">
    <property type="entry name" value="ABC TRANSPORTER PERMEASE PROTEIN-RELATED"/>
    <property type="match status" value="1"/>
</dbReference>
<feature type="transmembrane region" description="Helical" evidence="1">
    <location>
        <begin position="67"/>
        <end position="92"/>
    </location>
</feature>
<dbReference type="GO" id="GO:0043190">
    <property type="term" value="C:ATP-binding cassette (ABC) transporter complex"/>
    <property type="evidence" value="ECO:0007669"/>
    <property type="project" value="InterPro"/>
</dbReference>
<evidence type="ECO:0000313" key="2">
    <source>
        <dbReference type="EMBL" id="CAA6800309.1"/>
    </source>
</evidence>
<keyword evidence="1" id="KW-0472">Membrane</keyword>
<proteinExistence type="predicted"/>
<evidence type="ECO:0000256" key="1">
    <source>
        <dbReference type="SAM" id="Phobius"/>
    </source>
</evidence>
<reference evidence="2" key="1">
    <citation type="submission" date="2020-01" db="EMBL/GenBank/DDBJ databases">
        <authorList>
            <person name="Meier V. D."/>
            <person name="Meier V D."/>
        </authorList>
    </citation>
    <scope>NUCLEOTIDE SEQUENCE</scope>
    <source>
        <strain evidence="2">HLG_WM_MAG_10</strain>
    </source>
</reference>
<evidence type="ECO:0008006" key="3">
    <source>
        <dbReference type="Google" id="ProtNLM"/>
    </source>
</evidence>
<dbReference type="GO" id="GO:0005548">
    <property type="term" value="F:phospholipid transporter activity"/>
    <property type="evidence" value="ECO:0007669"/>
    <property type="project" value="TreeGrafter"/>
</dbReference>
<feature type="transmembrane region" description="Helical" evidence="1">
    <location>
        <begin position="250"/>
        <end position="273"/>
    </location>
</feature>
<protein>
    <recommendedName>
        <fullName evidence="3">ABC transporter permease</fullName>
    </recommendedName>
</protein>
<accession>A0A6S6RYA2</accession>
<sequence>MNCNLLCTSTHKSYQKIKQEVLPNENTRTLNFFFHFGRYLLFIKNMFSRPEKLSMYWKETTRQMIDIGIGSLVIIGLVSVFIGAVTAIQFAYQLGGSSIPKYYIGYIVRDIMIIELAPTFTCLALAGKVGSNIAAELGGMRQKEQIDALEVMGVDTTAYLVLPKIIAALTVIPMLVVLSAFMGMAGGYIACTLGGLVSEAEFMQGLRAFFNSYNIWMMEIKAFVFAFLLTSISCYQGFFVTGGSIELGRASTSAVVISNILILLADYVLALLLT</sequence>
<organism evidence="2">
    <name type="scientific">uncultured Aureispira sp</name>
    <dbReference type="NCBI Taxonomy" id="1331704"/>
    <lineage>
        <taxon>Bacteria</taxon>
        <taxon>Pseudomonadati</taxon>
        <taxon>Bacteroidota</taxon>
        <taxon>Saprospiria</taxon>
        <taxon>Saprospirales</taxon>
        <taxon>Saprospiraceae</taxon>
        <taxon>Aureispira</taxon>
        <taxon>environmental samples</taxon>
    </lineage>
</organism>
<name>A0A6S6RYA2_9BACT</name>
<gene>
    <name evidence="2" type="ORF">HELGO_WM30267</name>
</gene>
<keyword evidence="1" id="KW-1133">Transmembrane helix</keyword>
<feature type="transmembrane region" description="Helical" evidence="1">
    <location>
        <begin position="218"/>
        <end position="238"/>
    </location>
</feature>
<dbReference type="AlphaFoldDB" id="A0A6S6RYA2"/>
<dbReference type="PANTHER" id="PTHR30188:SF4">
    <property type="entry name" value="PROTEIN TRIGALACTOSYLDIACYLGLYCEROL 1, CHLOROPLASTIC"/>
    <property type="match status" value="1"/>
</dbReference>
<dbReference type="InterPro" id="IPR030802">
    <property type="entry name" value="Permease_MalE"/>
</dbReference>
<keyword evidence="1" id="KW-0812">Transmembrane</keyword>